<accession>A0A1R1L7J4</accession>
<dbReference type="OrthoDB" id="3268384at2"/>
<proteinExistence type="predicted"/>
<keyword evidence="3" id="KW-1185">Reference proteome</keyword>
<organism evidence="2 3">
    <name type="scientific">Tersicoccus phoenicis</name>
    <dbReference type="NCBI Taxonomy" id="554083"/>
    <lineage>
        <taxon>Bacteria</taxon>
        <taxon>Bacillati</taxon>
        <taxon>Actinomycetota</taxon>
        <taxon>Actinomycetes</taxon>
        <taxon>Micrococcales</taxon>
        <taxon>Micrococcaceae</taxon>
        <taxon>Tersicoccus</taxon>
    </lineage>
</organism>
<dbReference type="Proteomes" id="UP000187085">
    <property type="component" value="Unassembled WGS sequence"/>
</dbReference>
<protein>
    <submittedName>
        <fullName evidence="2">Uncharacterized protein</fullName>
    </submittedName>
</protein>
<dbReference type="RefSeq" id="WP_076704722.1">
    <property type="nucleotide sequence ID" value="NZ_MRDE01000072.1"/>
</dbReference>
<gene>
    <name evidence="2" type="ORF">BKD30_11245</name>
</gene>
<evidence type="ECO:0000313" key="2">
    <source>
        <dbReference type="EMBL" id="OMH23508.1"/>
    </source>
</evidence>
<evidence type="ECO:0000313" key="3">
    <source>
        <dbReference type="Proteomes" id="UP000187085"/>
    </source>
</evidence>
<name>A0A1R1L7J4_9MICC</name>
<sequence length="176" mass="19133">MVPADLSSLVWRERRALDGVLFALQTVRLHLEHSGERWLDRTLDQLRLAVDALRVATLERTVMSTADGERSLRELAATAAAPLDGILAEHRAAMRERVREIDAERTRVLTLLTVRETTGATAPSTAVGPGPDVRSPIDPHAGIDADLSSALAAQTRVRARLALTDLVPSELGDLLH</sequence>
<dbReference type="AlphaFoldDB" id="A0A1R1L7J4"/>
<evidence type="ECO:0000256" key="1">
    <source>
        <dbReference type="SAM" id="MobiDB-lite"/>
    </source>
</evidence>
<reference evidence="2 3" key="1">
    <citation type="submission" date="2016-12" db="EMBL/GenBank/DDBJ databases">
        <title>Draft genome of Tersicoccus phoenicis 1P05MA.</title>
        <authorList>
            <person name="Nakajima Y."/>
            <person name="Yoshizawa S."/>
            <person name="Nakamura K."/>
            <person name="Ogura Y."/>
            <person name="Hayashi T."/>
            <person name="Kogure K."/>
        </authorList>
    </citation>
    <scope>NUCLEOTIDE SEQUENCE [LARGE SCALE GENOMIC DNA]</scope>
    <source>
        <strain evidence="2 3">1p05MA</strain>
    </source>
</reference>
<feature type="region of interest" description="Disordered" evidence="1">
    <location>
        <begin position="119"/>
        <end position="140"/>
    </location>
</feature>
<comment type="caution">
    <text evidence="2">The sequence shown here is derived from an EMBL/GenBank/DDBJ whole genome shotgun (WGS) entry which is preliminary data.</text>
</comment>
<dbReference type="EMBL" id="MRDE01000072">
    <property type="protein sequence ID" value="OMH23508.1"/>
    <property type="molecule type" value="Genomic_DNA"/>
</dbReference>